<protein>
    <submittedName>
        <fullName evidence="2">Uncharacterized protein</fullName>
    </submittedName>
</protein>
<dbReference type="AlphaFoldDB" id="A0A1I8HL29"/>
<evidence type="ECO:0000313" key="1">
    <source>
        <dbReference type="Proteomes" id="UP000095280"/>
    </source>
</evidence>
<keyword evidence="1" id="KW-1185">Reference proteome</keyword>
<proteinExistence type="predicted"/>
<reference evidence="2" key="1">
    <citation type="submission" date="2016-11" db="UniProtKB">
        <authorList>
            <consortium name="WormBaseParasite"/>
        </authorList>
    </citation>
    <scope>IDENTIFICATION</scope>
</reference>
<dbReference type="WBParaSite" id="maker-uti_cns_0006829-snap-gene-0.6-mRNA-1">
    <property type="protein sequence ID" value="maker-uti_cns_0006829-snap-gene-0.6-mRNA-1"/>
    <property type="gene ID" value="maker-uti_cns_0006829-snap-gene-0.6"/>
</dbReference>
<sequence>VIPYATFKLNNSVPEHNEFRSPDHQTFNLRTSTASQQCPALKQPILMRGLTAAQPSKSVRYAYRKDSKLYSRALRAKFYALSRRIFTHSELSTSTGWCKSGLAALGSQPISKGMRSSTTFSQDRRVLSAGGAPRGTKLL</sequence>
<dbReference type="Proteomes" id="UP000095280">
    <property type="component" value="Unplaced"/>
</dbReference>
<accession>A0A1I8HL29</accession>
<name>A0A1I8HL29_9PLAT</name>
<organism evidence="1 2">
    <name type="scientific">Macrostomum lignano</name>
    <dbReference type="NCBI Taxonomy" id="282301"/>
    <lineage>
        <taxon>Eukaryota</taxon>
        <taxon>Metazoa</taxon>
        <taxon>Spiralia</taxon>
        <taxon>Lophotrochozoa</taxon>
        <taxon>Platyhelminthes</taxon>
        <taxon>Rhabditophora</taxon>
        <taxon>Macrostomorpha</taxon>
        <taxon>Macrostomida</taxon>
        <taxon>Macrostomidae</taxon>
        <taxon>Macrostomum</taxon>
    </lineage>
</organism>
<evidence type="ECO:0000313" key="2">
    <source>
        <dbReference type="WBParaSite" id="maker-uti_cns_0006829-snap-gene-0.6-mRNA-1"/>
    </source>
</evidence>